<evidence type="ECO:0000313" key="1">
    <source>
        <dbReference type="EMBL" id="KAK4756263.1"/>
    </source>
</evidence>
<accession>A0AAN7K2M1</accession>
<sequence length="138" mass="15081">MVVYGKLDGVGAEPWNKIAEAKKNRQLYIDCLKLKMPVVPIQLASLQLGLLLVLAPSQIAARSISKSGCPHTCGNLSIPYPFGLARRARQPTYAKERTPTVWMRIMGRDIAVTARKVTRGTLTCLAPTVVKILISAKP</sequence>
<keyword evidence="2" id="KW-1185">Reference proteome</keyword>
<name>A0AAN7K2M1_9MYRT</name>
<organism evidence="1 2">
    <name type="scientific">Trapa incisa</name>
    <dbReference type="NCBI Taxonomy" id="236973"/>
    <lineage>
        <taxon>Eukaryota</taxon>
        <taxon>Viridiplantae</taxon>
        <taxon>Streptophyta</taxon>
        <taxon>Embryophyta</taxon>
        <taxon>Tracheophyta</taxon>
        <taxon>Spermatophyta</taxon>
        <taxon>Magnoliopsida</taxon>
        <taxon>eudicotyledons</taxon>
        <taxon>Gunneridae</taxon>
        <taxon>Pentapetalae</taxon>
        <taxon>rosids</taxon>
        <taxon>malvids</taxon>
        <taxon>Myrtales</taxon>
        <taxon>Lythraceae</taxon>
        <taxon>Trapa</taxon>
    </lineage>
</organism>
<dbReference type="AlphaFoldDB" id="A0AAN7K2M1"/>
<dbReference type="EMBL" id="JAXIOK010000013">
    <property type="protein sequence ID" value="KAK4756263.1"/>
    <property type="molecule type" value="Genomic_DNA"/>
</dbReference>
<evidence type="ECO:0000313" key="2">
    <source>
        <dbReference type="Proteomes" id="UP001345219"/>
    </source>
</evidence>
<protein>
    <submittedName>
        <fullName evidence="1">Uncharacterized protein</fullName>
    </submittedName>
</protein>
<dbReference type="Proteomes" id="UP001345219">
    <property type="component" value="Chromosome 6"/>
</dbReference>
<reference evidence="1 2" key="1">
    <citation type="journal article" date="2023" name="Hortic Res">
        <title>Pangenome of water caltrop reveals structural variations and asymmetric subgenome divergence after allopolyploidization.</title>
        <authorList>
            <person name="Zhang X."/>
            <person name="Chen Y."/>
            <person name="Wang L."/>
            <person name="Yuan Y."/>
            <person name="Fang M."/>
            <person name="Shi L."/>
            <person name="Lu R."/>
            <person name="Comes H.P."/>
            <person name="Ma Y."/>
            <person name="Chen Y."/>
            <person name="Huang G."/>
            <person name="Zhou Y."/>
            <person name="Zheng Z."/>
            <person name="Qiu Y."/>
        </authorList>
    </citation>
    <scope>NUCLEOTIDE SEQUENCE [LARGE SCALE GENOMIC DNA]</scope>
    <source>
        <tissue evidence="1">Roots</tissue>
    </source>
</reference>
<gene>
    <name evidence="1" type="ORF">SAY87_006390</name>
</gene>
<comment type="caution">
    <text evidence="1">The sequence shown here is derived from an EMBL/GenBank/DDBJ whole genome shotgun (WGS) entry which is preliminary data.</text>
</comment>
<proteinExistence type="predicted"/>